<name>A0A317Y7Q0_MAIZE</name>
<evidence type="ECO:0000256" key="1">
    <source>
        <dbReference type="ARBA" id="ARBA00009176"/>
    </source>
</evidence>
<keyword evidence="2" id="KW-0378">Hydrolase</keyword>
<feature type="domain" description="Inosine/uridine-preferring nucleoside hydrolase" evidence="5">
    <location>
        <begin position="46"/>
        <end position="277"/>
    </location>
</feature>
<proteinExistence type="inferred from homology"/>
<dbReference type="ExpressionAtlas" id="A0A317Y7Q0">
    <property type="expression patterns" value="baseline and differential"/>
</dbReference>
<dbReference type="InterPro" id="IPR036452">
    <property type="entry name" value="Ribo_hydro-like"/>
</dbReference>
<keyword evidence="3" id="KW-0326">Glycosidase</keyword>
<dbReference type="PANTHER" id="PTHR12304:SF1">
    <property type="entry name" value="URIDINE NUCLEOSIDASE 1"/>
    <property type="match status" value="1"/>
</dbReference>
<dbReference type="SUPFAM" id="SSF53590">
    <property type="entry name" value="Nucleoside hydrolase"/>
    <property type="match status" value="1"/>
</dbReference>
<dbReference type="EMBL" id="NCVQ01000001">
    <property type="protein sequence ID" value="PWZ54707.1"/>
    <property type="molecule type" value="Genomic_DNA"/>
</dbReference>
<dbReference type="Gene3D" id="3.90.245.10">
    <property type="entry name" value="Ribonucleoside hydrolase-like"/>
    <property type="match status" value="1"/>
</dbReference>
<evidence type="ECO:0000256" key="2">
    <source>
        <dbReference type="ARBA" id="ARBA00022801"/>
    </source>
</evidence>
<evidence type="ECO:0000256" key="3">
    <source>
        <dbReference type="ARBA" id="ARBA00023295"/>
    </source>
</evidence>
<dbReference type="PANTHER" id="PTHR12304">
    <property type="entry name" value="INOSINE-URIDINE PREFERRING NUCLEOSIDE HYDROLASE"/>
    <property type="match status" value="1"/>
</dbReference>
<comment type="similarity">
    <text evidence="1">Belongs to the IUNH family.</text>
</comment>
<dbReference type="Proteomes" id="UP000251960">
    <property type="component" value="Chromosome 1"/>
</dbReference>
<accession>A0A317Y7Q0</accession>
<evidence type="ECO:0000256" key="4">
    <source>
        <dbReference type="SAM" id="MobiDB-lite"/>
    </source>
</evidence>
<comment type="caution">
    <text evidence="6">The sequence shown here is derived from an EMBL/GenBank/DDBJ whole genome shotgun (WGS) entry which is preliminary data.</text>
</comment>
<dbReference type="GO" id="GO:0016799">
    <property type="term" value="F:hydrolase activity, hydrolyzing N-glycosyl compounds"/>
    <property type="evidence" value="ECO:0007669"/>
    <property type="project" value="InterPro"/>
</dbReference>
<dbReference type="Pfam" id="PF01156">
    <property type="entry name" value="IU_nuc_hydro"/>
    <property type="match status" value="1"/>
</dbReference>
<evidence type="ECO:0000259" key="5">
    <source>
        <dbReference type="Pfam" id="PF01156"/>
    </source>
</evidence>
<protein>
    <submittedName>
        <fullName evidence="6">Putative uridine nucleosidase 1</fullName>
    </submittedName>
</protein>
<sequence>MAAIMNKSTHLNILPLPRDNSADSGQEDGGSREFEFKPHLNSQSVEPRVADFVHGPDDIGNMFLPVPSSKKVEESAADFLINKVSEFLGEVSVLALGPLTNVALAIKRDPSFASKVKKIVVLGGAFFAAGIVNPAAEANIHGDPEAADIVFTSGEDIAVVGINITTQVCLTDEDFLGLRNSKGQHATFLYEMCKFYIDWHANSDGFHGIFLHDHVSFIVVLHPKYFTFKKGVVKVETQGICTGHTLMDQGLKKWNSENPWSGYKPISVAWTIDVPKVISFIKKLLMAP</sequence>
<dbReference type="CDD" id="cd02650">
    <property type="entry name" value="nuc_hydro_CaPnhB"/>
    <property type="match status" value="1"/>
</dbReference>
<dbReference type="InterPro" id="IPR023186">
    <property type="entry name" value="IUNH"/>
</dbReference>
<evidence type="ECO:0000313" key="6">
    <source>
        <dbReference type="EMBL" id="PWZ54707.1"/>
    </source>
</evidence>
<feature type="region of interest" description="Disordered" evidence="4">
    <location>
        <begin position="14"/>
        <end position="34"/>
    </location>
</feature>
<organism evidence="6">
    <name type="scientific">Zea mays</name>
    <name type="common">Maize</name>
    <dbReference type="NCBI Taxonomy" id="4577"/>
    <lineage>
        <taxon>Eukaryota</taxon>
        <taxon>Viridiplantae</taxon>
        <taxon>Streptophyta</taxon>
        <taxon>Embryophyta</taxon>
        <taxon>Tracheophyta</taxon>
        <taxon>Spermatophyta</taxon>
        <taxon>Magnoliopsida</taxon>
        <taxon>Liliopsida</taxon>
        <taxon>Poales</taxon>
        <taxon>Poaceae</taxon>
        <taxon>PACMAD clade</taxon>
        <taxon>Panicoideae</taxon>
        <taxon>Andropogonodae</taxon>
        <taxon>Andropogoneae</taxon>
        <taxon>Tripsacinae</taxon>
        <taxon>Zea</taxon>
    </lineage>
</organism>
<dbReference type="AlphaFoldDB" id="A0A317Y7Q0"/>
<dbReference type="InterPro" id="IPR001910">
    <property type="entry name" value="Inosine/uridine_hydrolase_dom"/>
</dbReference>
<gene>
    <name evidence="6" type="primary">URH1_4</name>
    <name evidence="6" type="ORF">Zm00014a_005445</name>
</gene>
<reference evidence="6" key="1">
    <citation type="journal article" date="2018" name="Nat. Genet.">
        <title>Extensive intraspecific gene order and gene structural variations between Mo17 and other maize genomes.</title>
        <authorList>
            <person name="Sun S."/>
            <person name="Zhou Y."/>
            <person name="Chen J."/>
            <person name="Shi J."/>
            <person name="Zhao H."/>
            <person name="Zhao H."/>
            <person name="Song W."/>
            <person name="Zhang M."/>
            <person name="Cui Y."/>
            <person name="Dong X."/>
            <person name="Liu H."/>
            <person name="Ma X."/>
            <person name="Jiao Y."/>
            <person name="Wang B."/>
            <person name="Wei X."/>
            <person name="Stein J.C."/>
            <person name="Glaubitz J.C."/>
            <person name="Lu F."/>
            <person name="Yu G."/>
            <person name="Liang C."/>
            <person name="Fengler K."/>
            <person name="Li B."/>
            <person name="Rafalski A."/>
            <person name="Schnable P.S."/>
            <person name="Ware D.H."/>
            <person name="Buckler E.S."/>
            <person name="Lai J."/>
        </authorList>
    </citation>
    <scope>NUCLEOTIDE SEQUENCE [LARGE SCALE GENOMIC DNA]</scope>
    <source>
        <tissue evidence="6">Seedling</tissue>
    </source>
</reference>